<dbReference type="AlphaFoldDB" id="A0A022R6G4"/>
<sequence>VIYVKPGFDADLDSLIQDTIRLATSVIETCSESCEKSEPKMHHLGARNTASIEKRWSKLLELKKKHDFTET</sequence>
<evidence type="ECO:0000313" key="2">
    <source>
        <dbReference type="Proteomes" id="UP000030748"/>
    </source>
</evidence>
<organism evidence="1 2">
    <name type="scientific">Erythranthe guttata</name>
    <name type="common">Yellow monkey flower</name>
    <name type="synonym">Mimulus guttatus</name>
    <dbReference type="NCBI Taxonomy" id="4155"/>
    <lineage>
        <taxon>Eukaryota</taxon>
        <taxon>Viridiplantae</taxon>
        <taxon>Streptophyta</taxon>
        <taxon>Embryophyta</taxon>
        <taxon>Tracheophyta</taxon>
        <taxon>Spermatophyta</taxon>
        <taxon>Magnoliopsida</taxon>
        <taxon>eudicotyledons</taxon>
        <taxon>Gunneridae</taxon>
        <taxon>Pentapetalae</taxon>
        <taxon>asterids</taxon>
        <taxon>lamiids</taxon>
        <taxon>Lamiales</taxon>
        <taxon>Phrymaceae</taxon>
        <taxon>Erythranthe</taxon>
    </lineage>
</organism>
<gene>
    <name evidence="1" type="ORF">MIMGU_mgv1a022689mg</name>
</gene>
<feature type="non-terminal residue" evidence="1">
    <location>
        <position position="1"/>
    </location>
</feature>
<dbReference type="PANTHER" id="PTHR37734">
    <property type="entry name" value="LARGE RIBOSOMAL RNA SUBUNIT ACCUMULATION PROTEIN YCED HOMOLOG 2, CHLOROPLASTIC"/>
    <property type="match status" value="1"/>
</dbReference>
<dbReference type="PANTHER" id="PTHR37734:SF1">
    <property type="entry name" value="LARGE RIBOSOMAL RNA SUBUNIT ACCUMULATION PROTEIN YCED HOMOLOG 2, CHLOROPLASTIC"/>
    <property type="match status" value="1"/>
</dbReference>
<accession>A0A022R6G4</accession>
<reference evidence="1 2" key="1">
    <citation type="journal article" date="2013" name="Proc. Natl. Acad. Sci. U.S.A.">
        <title>Fine-scale variation in meiotic recombination in Mimulus inferred from population shotgun sequencing.</title>
        <authorList>
            <person name="Hellsten U."/>
            <person name="Wright K.M."/>
            <person name="Jenkins J."/>
            <person name="Shu S."/>
            <person name="Yuan Y."/>
            <person name="Wessler S.R."/>
            <person name="Schmutz J."/>
            <person name="Willis J.H."/>
            <person name="Rokhsar D.S."/>
        </authorList>
    </citation>
    <scope>NUCLEOTIDE SEQUENCE [LARGE SCALE GENOMIC DNA]</scope>
    <source>
        <strain evidence="2">cv. DUN x IM62</strain>
    </source>
</reference>
<dbReference type="Proteomes" id="UP000030748">
    <property type="component" value="Unassembled WGS sequence"/>
</dbReference>
<protein>
    <submittedName>
        <fullName evidence="1">Uncharacterized protein</fullName>
    </submittedName>
</protein>
<keyword evidence="2" id="KW-1185">Reference proteome</keyword>
<dbReference type="InterPro" id="IPR044985">
    <property type="entry name" value="YceD_plant"/>
</dbReference>
<dbReference type="EMBL" id="KI630612">
    <property type="protein sequence ID" value="EYU35589.1"/>
    <property type="molecule type" value="Genomic_DNA"/>
</dbReference>
<proteinExistence type="predicted"/>
<name>A0A022R6G4_ERYGU</name>
<dbReference type="STRING" id="4155.A0A022R6G4"/>
<evidence type="ECO:0000313" key="1">
    <source>
        <dbReference type="EMBL" id="EYU35589.1"/>
    </source>
</evidence>